<dbReference type="PANTHER" id="PTHR45857">
    <property type="entry name" value="FORMIN-LIKE PROTEIN"/>
    <property type="match status" value="1"/>
</dbReference>
<dbReference type="InterPro" id="IPR042201">
    <property type="entry name" value="FH2_Formin_sf"/>
</dbReference>
<dbReference type="InterPro" id="IPR015425">
    <property type="entry name" value="FH2_Formin"/>
</dbReference>
<evidence type="ECO:0000256" key="1">
    <source>
        <dbReference type="ARBA" id="ARBA00023449"/>
    </source>
</evidence>
<gene>
    <name evidence="4" type="ORF">FSP39_018105</name>
</gene>
<reference evidence="4" key="1">
    <citation type="submission" date="2019-08" db="EMBL/GenBank/DDBJ databases">
        <title>The improved chromosome-level genome for the pearl oyster Pinctada fucata martensii using PacBio sequencing and Hi-C.</title>
        <authorList>
            <person name="Zheng Z."/>
        </authorList>
    </citation>
    <scope>NUCLEOTIDE SEQUENCE</scope>
    <source>
        <strain evidence="4">ZZ-2019</strain>
        <tissue evidence="4">Adductor muscle</tissue>
    </source>
</reference>
<feature type="domain" description="FH2" evidence="3">
    <location>
        <begin position="240"/>
        <end position="561"/>
    </location>
</feature>
<dbReference type="PANTHER" id="PTHR45857:SF4">
    <property type="entry name" value="FORMIN-LIKE PROTEIN"/>
    <property type="match status" value="1"/>
</dbReference>
<feature type="region of interest" description="Disordered" evidence="2">
    <location>
        <begin position="503"/>
        <end position="530"/>
    </location>
</feature>
<name>A0AA89BRC5_PINIB</name>
<sequence>MKNRKRLLDAGVILLDASYGLESVASALMSSHTKSRVVALEIMSLILKEPEGYQRNLDCFTYFRLKNGEPTRFKFLISMLMSRSTSSLAFQLCCMKFVNSLLAAAPTANSRVFLQEELSMAGLDPNLLISGVRQPEGKAKSSKRRHAPLPPPTPSSTPVPPTPPPLPPTPHTVLPHREETLTPTPNNPGGMKNVSYSPIPDNAKMAACLAELKSRNIIRRYANKENTISAEIHPFPTMNKSSAIVPIRNMPFLNWVPLANVEDTIFKSLNFERVLNEIELFDLEENFRIGKDNIQSKNDNFAAGLSPRGKDSKIRFMDSNRARNLSILQRRIGRSPEHIKQFIEEYDVDALLPDNAELLLKFVPTEEEMRTIMTLDFDFDDLGGAEQMLLQIVLALGNFINGNRKGHAVGFRVTSLPLLEEIRSSDKSKTLLAYVTEVVERHYFEVHDWYEDIDIQIPFKASYHAVLSTVKELREAMGILVREREDKLLFRKRWRQNITQKLNSRKRCSTPTRDQNFDNRTIDPRDLPSSPTFDHVHEERLTPSSVVTIPAHYSKDYDVKSFSYDPYGVMMPSGHTTPQLPIVENRAVCSPHMPPIIPTPTETCVENWVLNRPSVAPLQTPTDTCVENWIVSSPPPEKCSDVLKEECQVKILQLEEEPRDEESIFDCDSDSNDSAFVGSEGQHLKSSGSKSNELEEGYEKYGPDSKTSVPDRRLIAQLPEPVPDYPADDIPADVKPSGDMDEEITKILNEFEGDLNGYCSGATTPSPRRFVTIRSIIYM</sequence>
<feature type="region of interest" description="Disordered" evidence="2">
    <location>
        <begin position="658"/>
        <end position="709"/>
    </location>
</feature>
<dbReference type="GO" id="GO:0016477">
    <property type="term" value="P:cell migration"/>
    <property type="evidence" value="ECO:0007669"/>
    <property type="project" value="TreeGrafter"/>
</dbReference>
<dbReference type="SUPFAM" id="SSF48371">
    <property type="entry name" value="ARM repeat"/>
    <property type="match status" value="1"/>
</dbReference>
<dbReference type="Gene3D" id="1.20.58.2220">
    <property type="entry name" value="Formin, FH2 domain"/>
    <property type="match status" value="2"/>
</dbReference>
<dbReference type="Pfam" id="PF06367">
    <property type="entry name" value="Drf_FH3"/>
    <property type="match status" value="1"/>
</dbReference>
<evidence type="ECO:0000259" key="3">
    <source>
        <dbReference type="SMART" id="SM00498"/>
    </source>
</evidence>
<feature type="compositionally biased region" description="Basic and acidic residues" evidence="2">
    <location>
        <begin position="515"/>
        <end position="526"/>
    </location>
</feature>
<feature type="compositionally biased region" description="Basic and acidic residues" evidence="2">
    <location>
        <begin position="697"/>
        <end position="709"/>
    </location>
</feature>
<dbReference type="AlphaFoldDB" id="A0AA89BRC5"/>
<dbReference type="Proteomes" id="UP001186944">
    <property type="component" value="Unassembled WGS sequence"/>
</dbReference>
<dbReference type="SMART" id="SM00498">
    <property type="entry name" value="FH2"/>
    <property type="match status" value="1"/>
</dbReference>
<dbReference type="InterPro" id="IPR010472">
    <property type="entry name" value="FH3_dom"/>
</dbReference>
<dbReference type="InterPro" id="IPR016024">
    <property type="entry name" value="ARM-type_fold"/>
</dbReference>
<dbReference type="GO" id="GO:0051015">
    <property type="term" value="F:actin filament binding"/>
    <property type="evidence" value="ECO:0007669"/>
    <property type="project" value="TreeGrafter"/>
</dbReference>
<comment type="similarity">
    <text evidence="1">Belongs to the formin homology family.</text>
</comment>
<dbReference type="SUPFAM" id="SSF101447">
    <property type="entry name" value="Formin homology 2 domain (FH2 domain)"/>
    <property type="match status" value="1"/>
</dbReference>
<evidence type="ECO:0000313" key="4">
    <source>
        <dbReference type="EMBL" id="KAK3091226.1"/>
    </source>
</evidence>
<proteinExistence type="inferred from homology"/>
<accession>A0AA89BRC5</accession>
<dbReference type="GO" id="GO:0005829">
    <property type="term" value="C:cytosol"/>
    <property type="evidence" value="ECO:0007669"/>
    <property type="project" value="TreeGrafter"/>
</dbReference>
<dbReference type="Gene3D" id="1.25.10.10">
    <property type="entry name" value="Leucine-rich Repeat Variant"/>
    <property type="match status" value="1"/>
</dbReference>
<dbReference type="InterPro" id="IPR011989">
    <property type="entry name" value="ARM-like"/>
</dbReference>
<evidence type="ECO:0000313" key="5">
    <source>
        <dbReference type="Proteomes" id="UP001186944"/>
    </source>
</evidence>
<dbReference type="GO" id="GO:0008360">
    <property type="term" value="P:regulation of cell shape"/>
    <property type="evidence" value="ECO:0007669"/>
    <property type="project" value="TreeGrafter"/>
</dbReference>
<protein>
    <recommendedName>
        <fullName evidence="3">FH2 domain-containing protein</fullName>
    </recommendedName>
</protein>
<dbReference type="Pfam" id="PF02181">
    <property type="entry name" value="FH2"/>
    <property type="match status" value="1"/>
</dbReference>
<organism evidence="4 5">
    <name type="scientific">Pinctada imbricata</name>
    <name type="common">Atlantic pearl-oyster</name>
    <name type="synonym">Pinctada martensii</name>
    <dbReference type="NCBI Taxonomy" id="66713"/>
    <lineage>
        <taxon>Eukaryota</taxon>
        <taxon>Metazoa</taxon>
        <taxon>Spiralia</taxon>
        <taxon>Lophotrochozoa</taxon>
        <taxon>Mollusca</taxon>
        <taxon>Bivalvia</taxon>
        <taxon>Autobranchia</taxon>
        <taxon>Pteriomorphia</taxon>
        <taxon>Pterioida</taxon>
        <taxon>Pterioidea</taxon>
        <taxon>Pteriidae</taxon>
        <taxon>Pinctada</taxon>
    </lineage>
</organism>
<feature type="region of interest" description="Disordered" evidence="2">
    <location>
        <begin position="134"/>
        <end position="196"/>
    </location>
</feature>
<dbReference type="GO" id="GO:0030866">
    <property type="term" value="P:cortical actin cytoskeleton organization"/>
    <property type="evidence" value="ECO:0007669"/>
    <property type="project" value="TreeGrafter"/>
</dbReference>
<feature type="compositionally biased region" description="Acidic residues" evidence="2">
    <location>
        <begin position="658"/>
        <end position="671"/>
    </location>
</feature>
<dbReference type="EMBL" id="VSWD01000010">
    <property type="protein sequence ID" value="KAK3091226.1"/>
    <property type="molecule type" value="Genomic_DNA"/>
</dbReference>
<keyword evidence="5" id="KW-1185">Reference proteome</keyword>
<feature type="compositionally biased region" description="Pro residues" evidence="2">
    <location>
        <begin position="148"/>
        <end position="170"/>
    </location>
</feature>
<evidence type="ECO:0000256" key="2">
    <source>
        <dbReference type="SAM" id="MobiDB-lite"/>
    </source>
</evidence>
<comment type="caution">
    <text evidence="4">The sequence shown here is derived from an EMBL/GenBank/DDBJ whole genome shotgun (WGS) entry which is preliminary data.</text>
</comment>
<dbReference type="InterPro" id="IPR043592">
    <property type="entry name" value="FMNL_animal"/>
</dbReference>